<evidence type="ECO:0000259" key="2">
    <source>
        <dbReference type="Pfam" id="PF08722"/>
    </source>
</evidence>
<organism evidence="3 4">
    <name type="scientific">Symbiobacterium thermophilum</name>
    <dbReference type="NCBI Taxonomy" id="2734"/>
    <lineage>
        <taxon>Bacteria</taxon>
        <taxon>Bacillati</taxon>
        <taxon>Bacillota</taxon>
        <taxon>Clostridia</taxon>
        <taxon>Eubacteriales</taxon>
        <taxon>Symbiobacteriaceae</taxon>
        <taxon>Symbiobacterium</taxon>
    </lineage>
</organism>
<accession>A0A1Y2T523</accession>
<gene>
    <name evidence="3" type="ORF">A6D92_05395</name>
</gene>
<dbReference type="RefSeq" id="WP_011196168.1">
    <property type="nucleotide sequence ID" value="NZ_JACSIR010000029.1"/>
</dbReference>
<dbReference type="EMBL" id="LWLV01000351">
    <property type="protein sequence ID" value="OTA41582.1"/>
    <property type="molecule type" value="Genomic_DNA"/>
</dbReference>
<evidence type="ECO:0000313" key="4">
    <source>
        <dbReference type="Proteomes" id="UP000194267"/>
    </source>
</evidence>
<name>A0A1Y2T523_SYMTR</name>
<feature type="domain" description="TnsA endonuclease N-terminal" evidence="2">
    <location>
        <begin position="52"/>
        <end position="127"/>
    </location>
</feature>
<comment type="caution">
    <text evidence="3">The sequence shown here is derived from an EMBL/GenBank/DDBJ whole genome shotgun (WGS) entry which is preliminary data.</text>
</comment>
<proteinExistence type="predicted"/>
<sequence>MHPTSGIQQVPGGWTGHGKVYPYEFRSQKIPGGAGTCRSPLEERLFRALARNPAVLSFAVRPMRIAFHVGPKAHHFTPDVLVQYADGRKVLVVVKPGQTVPDPAEQAMFKAAADYAAAHGMAFEVWTGPRWVSATDPRGGNGDFDIATAARLQTEAAAADQPHRREPAKGTLTFWTVIVVVVVLVMLMRLAH</sequence>
<protein>
    <recommendedName>
        <fullName evidence="2">TnsA endonuclease N-terminal domain-containing protein</fullName>
    </recommendedName>
</protein>
<keyword evidence="1" id="KW-0472">Membrane</keyword>
<keyword evidence="1" id="KW-0812">Transmembrane</keyword>
<dbReference type="InterPro" id="IPR014833">
    <property type="entry name" value="TnsA_N"/>
</dbReference>
<dbReference type="AlphaFoldDB" id="A0A1Y2T523"/>
<feature type="transmembrane region" description="Helical" evidence="1">
    <location>
        <begin position="172"/>
        <end position="191"/>
    </location>
</feature>
<keyword evidence="1" id="KW-1133">Transmembrane helix</keyword>
<reference evidence="4" key="1">
    <citation type="submission" date="2016-04" db="EMBL/GenBank/DDBJ databases">
        <authorList>
            <person name="Antunes L.P."/>
            <person name="Martins L.F."/>
            <person name="Pereira R.V."/>
            <person name="Thomas A.M."/>
            <person name="Barbosa D."/>
            <person name="Nascimento L."/>
            <person name="Silva G.M."/>
            <person name="Condomitti G.W."/>
            <person name="Digiampietri L.A."/>
            <person name="Lombardi K.C."/>
            <person name="Ramos P.L."/>
            <person name="Quaggio R.B."/>
            <person name="Oliveira J.C."/>
            <person name="Pascon R.C."/>
            <person name="Cruz J.B."/>
            <person name="Silva A.M."/>
            <person name="Setubal J.C."/>
        </authorList>
    </citation>
    <scope>NUCLEOTIDE SEQUENCE [LARGE SCALE GENOMIC DNA]</scope>
</reference>
<dbReference type="Pfam" id="PF08722">
    <property type="entry name" value="Tn7_TnsA-like_N"/>
    <property type="match status" value="1"/>
</dbReference>
<dbReference type="Proteomes" id="UP000194267">
    <property type="component" value="Unassembled WGS sequence"/>
</dbReference>
<evidence type="ECO:0000256" key="1">
    <source>
        <dbReference type="SAM" id="Phobius"/>
    </source>
</evidence>
<evidence type="ECO:0000313" key="3">
    <source>
        <dbReference type="EMBL" id="OTA41582.1"/>
    </source>
</evidence>